<dbReference type="Gene3D" id="3.30.70.1150">
    <property type="entry name" value="ACT-like. Chain A, domain 2"/>
    <property type="match status" value="1"/>
</dbReference>
<evidence type="ECO:0000259" key="9">
    <source>
        <dbReference type="Pfam" id="PF01402"/>
    </source>
</evidence>
<dbReference type="InterPro" id="IPR027271">
    <property type="entry name" value="Acetolactate_synth/TF_NikR_C"/>
</dbReference>
<dbReference type="InterPro" id="IPR050192">
    <property type="entry name" value="CopG/NikR_regulator"/>
</dbReference>
<accession>A0A7J3ZLJ5</accession>
<dbReference type="GO" id="GO:0003700">
    <property type="term" value="F:DNA-binding transcription factor activity"/>
    <property type="evidence" value="ECO:0007669"/>
    <property type="project" value="UniProtKB-UniRule"/>
</dbReference>
<dbReference type="InterPro" id="IPR022988">
    <property type="entry name" value="Ni_resp_reg_NikR"/>
</dbReference>
<dbReference type="Pfam" id="PF08753">
    <property type="entry name" value="NikR_C"/>
    <property type="match status" value="1"/>
</dbReference>
<dbReference type="PANTHER" id="PTHR34719:SF2">
    <property type="entry name" value="NICKEL-RESPONSIVE REGULATOR"/>
    <property type="match status" value="1"/>
</dbReference>
<dbReference type="InterPro" id="IPR013321">
    <property type="entry name" value="Arc_rbn_hlx_hlx"/>
</dbReference>
<evidence type="ECO:0000256" key="4">
    <source>
        <dbReference type="ARBA" id="ARBA00022723"/>
    </source>
</evidence>
<dbReference type="InterPro" id="IPR010985">
    <property type="entry name" value="Ribbon_hlx_hlx"/>
</dbReference>
<dbReference type="PANTHER" id="PTHR34719">
    <property type="entry name" value="NICKEL-RESPONSIVE REGULATOR"/>
    <property type="match status" value="1"/>
</dbReference>
<evidence type="ECO:0000259" key="10">
    <source>
        <dbReference type="Pfam" id="PF08753"/>
    </source>
</evidence>
<dbReference type="EMBL" id="DRZC01000079">
    <property type="protein sequence ID" value="HHQ80976.1"/>
    <property type="molecule type" value="Genomic_DNA"/>
</dbReference>
<protein>
    <recommendedName>
        <fullName evidence="8">Putative nickel-responsive regulator</fullName>
    </recommendedName>
</protein>
<comment type="cofactor">
    <cofactor evidence="8">
        <name>Ni(2+)</name>
        <dbReference type="ChEBI" id="CHEBI:49786"/>
    </cofactor>
    <text evidence="8">Binds 1 nickel ion per subunit.</text>
</comment>
<comment type="function">
    <text evidence="1 8">Transcriptional regulator.</text>
</comment>
<comment type="caution">
    <text evidence="11">The sequence shown here is derived from an EMBL/GenBank/DDBJ whole genome shotgun (WGS) entry which is preliminary data.</text>
</comment>
<dbReference type="SUPFAM" id="SSF55021">
    <property type="entry name" value="ACT-like"/>
    <property type="match status" value="1"/>
</dbReference>
<dbReference type="AlphaFoldDB" id="A0A7J3ZLJ5"/>
<feature type="binding site" evidence="8">
    <location>
        <position position="94"/>
    </location>
    <ligand>
        <name>Ni(2+)</name>
        <dbReference type="ChEBI" id="CHEBI:49786"/>
    </ligand>
</feature>
<sequence length="137" mass="15156">MATRRTVKTGVALPAELAKRFDELLRELGIPSRSRGIQEAIRNFIAANEWRLNRGEVVGAVFVLYSHESEEAEVAITDAQHEHMEIIPAAMHVHVSREDCLLIIGVRGSVLKVKELSSKLRGVKGVKQVVPVVISPQ</sequence>
<gene>
    <name evidence="11" type="ORF">ENM78_05970</name>
</gene>
<dbReference type="InterPro" id="IPR045865">
    <property type="entry name" value="ACT-like_dom_sf"/>
</dbReference>
<dbReference type="GO" id="GO:0016151">
    <property type="term" value="F:nickel cation binding"/>
    <property type="evidence" value="ECO:0007669"/>
    <property type="project" value="UniProtKB-UniRule"/>
</dbReference>
<feature type="domain" description="Ribbon-helix-helix protein CopG" evidence="9">
    <location>
        <begin position="9"/>
        <end position="46"/>
    </location>
</feature>
<evidence type="ECO:0000256" key="2">
    <source>
        <dbReference type="ARBA" id="ARBA00008478"/>
    </source>
</evidence>
<feature type="binding site" evidence="8">
    <location>
        <position position="92"/>
    </location>
    <ligand>
        <name>Ni(2+)</name>
        <dbReference type="ChEBI" id="CHEBI:49786"/>
    </ligand>
</feature>
<dbReference type="Pfam" id="PF01402">
    <property type="entry name" value="RHH_1"/>
    <property type="match status" value="1"/>
</dbReference>
<keyword evidence="6 8" id="KW-0238">DNA-binding</keyword>
<evidence type="ECO:0000313" key="11">
    <source>
        <dbReference type="EMBL" id="HHQ80976.1"/>
    </source>
</evidence>
<reference evidence="11" key="1">
    <citation type="journal article" date="2020" name="mSystems">
        <title>Genome- and Community-Level Interaction Insights into Carbon Utilization and Element Cycling Functions of Hydrothermarchaeota in Hydrothermal Sediment.</title>
        <authorList>
            <person name="Zhou Z."/>
            <person name="Liu Y."/>
            <person name="Xu W."/>
            <person name="Pan J."/>
            <person name="Luo Z.H."/>
            <person name="Li M."/>
        </authorList>
    </citation>
    <scope>NUCLEOTIDE SEQUENCE [LARGE SCALE GENOMIC DNA]</scope>
    <source>
        <strain evidence="11">SpSt-1116</strain>
    </source>
</reference>
<organism evidence="11">
    <name type="scientific">Fervidicoccus fontis</name>
    <dbReference type="NCBI Taxonomy" id="683846"/>
    <lineage>
        <taxon>Archaea</taxon>
        <taxon>Thermoproteota</taxon>
        <taxon>Thermoprotei</taxon>
        <taxon>Fervidicoccales</taxon>
        <taxon>Fervidicoccaceae</taxon>
        <taxon>Fervidicoccus</taxon>
    </lineage>
</organism>
<evidence type="ECO:0000256" key="8">
    <source>
        <dbReference type="HAMAP-Rule" id="MF_00476"/>
    </source>
</evidence>
<dbReference type="InterPro" id="IPR014864">
    <property type="entry name" value="TF_NikR_Ni-bd_C"/>
</dbReference>
<dbReference type="Gene3D" id="1.10.1220.10">
    <property type="entry name" value="Met repressor-like"/>
    <property type="match status" value="1"/>
</dbReference>
<dbReference type="CDD" id="cd22231">
    <property type="entry name" value="RHH_NikR_HicB-like"/>
    <property type="match status" value="1"/>
</dbReference>
<keyword evidence="4 8" id="KW-0479">Metal-binding</keyword>
<keyword evidence="3 8" id="KW-0533">Nickel</keyword>
<evidence type="ECO:0000256" key="5">
    <source>
        <dbReference type="ARBA" id="ARBA00023015"/>
    </source>
</evidence>
<keyword evidence="5 8" id="KW-0805">Transcription regulation</keyword>
<evidence type="ECO:0000256" key="3">
    <source>
        <dbReference type="ARBA" id="ARBA00022596"/>
    </source>
</evidence>
<dbReference type="GO" id="GO:0003677">
    <property type="term" value="F:DNA binding"/>
    <property type="evidence" value="ECO:0007669"/>
    <property type="project" value="UniProtKB-KW"/>
</dbReference>
<proteinExistence type="inferred from homology"/>
<evidence type="ECO:0000256" key="1">
    <source>
        <dbReference type="ARBA" id="ARBA00002339"/>
    </source>
</evidence>
<name>A0A7J3ZLJ5_9CREN</name>
<dbReference type="InterPro" id="IPR002145">
    <property type="entry name" value="CopG"/>
</dbReference>
<dbReference type="GO" id="GO:0010045">
    <property type="term" value="P:response to nickel cation"/>
    <property type="evidence" value="ECO:0007669"/>
    <property type="project" value="InterPro"/>
</dbReference>
<comment type="similarity">
    <text evidence="2 8">Belongs to the transcriptional regulatory CopG/NikR family.</text>
</comment>
<keyword evidence="7 8" id="KW-0804">Transcription</keyword>
<dbReference type="HAMAP" id="MF_00476">
    <property type="entry name" value="NikR"/>
    <property type="match status" value="1"/>
</dbReference>
<evidence type="ECO:0000256" key="7">
    <source>
        <dbReference type="ARBA" id="ARBA00023163"/>
    </source>
</evidence>
<feature type="binding site" evidence="8">
    <location>
        <position position="81"/>
    </location>
    <ligand>
        <name>Ni(2+)</name>
        <dbReference type="ChEBI" id="CHEBI:49786"/>
    </ligand>
</feature>
<evidence type="ECO:0000256" key="6">
    <source>
        <dbReference type="ARBA" id="ARBA00023125"/>
    </source>
</evidence>
<feature type="binding site" evidence="8">
    <location>
        <position position="100"/>
    </location>
    <ligand>
        <name>Ni(2+)</name>
        <dbReference type="ChEBI" id="CHEBI:49786"/>
    </ligand>
</feature>
<dbReference type="SUPFAM" id="SSF47598">
    <property type="entry name" value="Ribbon-helix-helix"/>
    <property type="match status" value="1"/>
</dbReference>
<feature type="domain" description="Transcription factor NikR nickel binding C-terminal" evidence="10">
    <location>
        <begin position="58"/>
        <end position="129"/>
    </location>
</feature>
<dbReference type="NCBIfam" id="NF002169">
    <property type="entry name" value="PRK01002.1"/>
    <property type="match status" value="1"/>
</dbReference>